<proteinExistence type="predicted"/>
<dbReference type="InterPro" id="IPR010730">
    <property type="entry name" value="HET"/>
</dbReference>
<feature type="non-terminal residue" evidence="2">
    <location>
        <position position="1"/>
    </location>
</feature>
<feature type="non-terminal residue" evidence="2">
    <location>
        <position position="362"/>
    </location>
</feature>
<reference evidence="2 3" key="1">
    <citation type="journal article" date="2016" name="Nat. Commun.">
        <title>Ectomycorrhizal ecology is imprinted in the genome of the dominant symbiotic fungus Cenococcum geophilum.</title>
        <authorList>
            <consortium name="DOE Joint Genome Institute"/>
            <person name="Peter M."/>
            <person name="Kohler A."/>
            <person name="Ohm R.A."/>
            <person name="Kuo A."/>
            <person name="Krutzmann J."/>
            <person name="Morin E."/>
            <person name="Arend M."/>
            <person name="Barry K.W."/>
            <person name="Binder M."/>
            <person name="Choi C."/>
            <person name="Clum A."/>
            <person name="Copeland A."/>
            <person name="Grisel N."/>
            <person name="Haridas S."/>
            <person name="Kipfer T."/>
            <person name="LaButti K."/>
            <person name="Lindquist E."/>
            <person name="Lipzen A."/>
            <person name="Maire R."/>
            <person name="Meier B."/>
            <person name="Mihaltcheva S."/>
            <person name="Molinier V."/>
            <person name="Murat C."/>
            <person name="Poggeler S."/>
            <person name="Quandt C.A."/>
            <person name="Sperisen C."/>
            <person name="Tritt A."/>
            <person name="Tisserant E."/>
            <person name="Crous P.W."/>
            <person name="Henrissat B."/>
            <person name="Nehls U."/>
            <person name="Egli S."/>
            <person name="Spatafora J.W."/>
            <person name="Grigoriev I.V."/>
            <person name="Martin F.M."/>
        </authorList>
    </citation>
    <scope>NUCLEOTIDE SEQUENCE [LARGE SCALE GENOMIC DNA]</scope>
    <source>
        <strain evidence="2 3">CBS 207.34</strain>
    </source>
</reference>
<gene>
    <name evidence="2" type="ORF">AOQ84DRAFT_271382</name>
</gene>
<protein>
    <submittedName>
        <fullName evidence="2">HET-domain-containing protein</fullName>
    </submittedName>
</protein>
<evidence type="ECO:0000259" key="1">
    <source>
        <dbReference type="Pfam" id="PF06985"/>
    </source>
</evidence>
<dbReference type="EMBL" id="KV749474">
    <property type="protein sequence ID" value="OCL09253.1"/>
    <property type="molecule type" value="Genomic_DNA"/>
</dbReference>
<keyword evidence="3" id="KW-1185">Reference proteome</keyword>
<feature type="domain" description="Heterokaryon incompatibility" evidence="1">
    <location>
        <begin position="55"/>
        <end position="179"/>
    </location>
</feature>
<dbReference type="PANTHER" id="PTHR33112:SF11">
    <property type="entry name" value="HETEROKARYON INCOMPATIBILITY DOMAIN-CONTAINING PROTEIN"/>
    <property type="match status" value="1"/>
</dbReference>
<dbReference type="Pfam" id="PF06985">
    <property type="entry name" value="HET"/>
    <property type="match status" value="1"/>
</dbReference>
<evidence type="ECO:0000313" key="3">
    <source>
        <dbReference type="Proteomes" id="UP000250140"/>
    </source>
</evidence>
<dbReference type="PANTHER" id="PTHR33112">
    <property type="entry name" value="DOMAIN PROTEIN, PUTATIVE-RELATED"/>
    <property type="match status" value="1"/>
</dbReference>
<organism evidence="2 3">
    <name type="scientific">Glonium stellatum</name>
    <dbReference type="NCBI Taxonomy" id="574774"/>
    <lineage>
        <taxon>Eukaryota</taxon>
        <taxon>Fungi</taxon>
        <taxon>Dikarya</taxon>
        <taxon>Ascomycota</taxon>
        <taxon>Pezizomycotina</taxon>
        <taxon>Dothideomycetes</taxon>
        <taxon>Pleosporomycetidae</taxon>
        <taxon>Gloniales</taxon>
        <taxon>Gloniaceae</taxon>
        <taxon>Glonium</taxon>
    </lineage>
</organism>
<dbReference type="Proteomes" id="UP000250140">
    <property type="component" value="Unassembled WGS sequence"/>
</dbReference>
<sequence length="362" mass="41386">LAQRWFRRCVETHVRCNLVDKKMTGWYPTRLIDLGSFDSEPRLIITKYTNMEGPYQGIPSSSIPRTFLDAMEIARRLEVRYIWIDSLCIIQDSRADWLKEASLMHQVYSGSLCNISATSGRDSSLGLFTKRDPSLLFPCRIKMSWNDRPESFYQIDYTSFWTSQVLDAPLNQRAWVVQERLLSPRVLHFGHQQILWECRELDAAERYPEKLPLALASGQGFYKALDPLTDDPHQQNEDNRGQKLKIFQGWYRILGTYSDSLLSNPEDKLIAISGIARKMQAIMPDNRYGAGLWLGYLPKTPYRAPSFSWASLDGSITPGWFTDASDTSQKIVADVVEVFVEPEAGDMIGPVKAGFVRIRGQL</sequence>
<dbReference type="OrthoDB" id="5362512at2759"/>
<name>A0A8E2F3H3_9PEZI</name>
<dbReference type="AlphaFoldDB" id="A0A8E2F3H3"/>
<evidence type="ECO:0000313" key="2">
    <source>
        <dbReference type="EMBL" id="OCL09253.1"/>
    </source>
</evidence>
<accession>A0A8E2F3H3</accession>